<dbReference type="GO" id="GO:0042073">
    <property type="term" value="P:intraciliary transport"/>
    <property type="evidence" value="ECO:0007669"/>
    <property type="project" value="TreeGrafter"/>
</dbReference>
<dbReference type="PANTHER" id="PTHR16650:SF10">
    <property type="entry name" value="LEBERCILIN"/>
    <property type="match status" value="1"/>
</dbReference>
<keyword evidence="2 3" id="KW-0175">Coiled coil</keyword>
<organism evidence="6 7">
    <name type="scientific">Synaphobranchus kaupii</name>
    <name type="common">Kaup's arrowtooth eel</name>
    <dbReference type="NCBI Taxonomy" id="118154"/>
    <lineage>
        <taxon>Eukaryota</taxon>
        <taxon>Metazoa</taxon>
        <taxon>Chordata</taxon>
        <taxon>Craniata</taxon>
        <taxon>Vertebrata</taxon>
        <taxon>Euteleostomi</taxon>
        <taxon>Actinopterygii</taxon>
        <taxon>Neopterygii</taxon>
        <taxon>Teleostei</taxon>
        <taxon>Anguilliformes</taxon>
        <taxon>Synaphobranchidae</taxon>
        <taxon>Synaphobranchus</taxon>
    </lineage>
</organism>
<dbReference type="AlphaFoldDB" id="A0A9Q1FCW4"/>
<name>A0A9Q1FCW4_SYNKA</name>
<feature type="region of interest" description="Disordered" evidence="4">
    <location>
        <begin position="357"/>
        <end position="481"/>
    </location>
</feature>
<protein>
    <recommendedName>
        <fullName evidence="5">Lebercilin domain-containing protein</fullName>
    </recommendedName>
</protein>
<feature type="compositionally biased region" description="Basic and acidic residues" evidence="4">
    <location>
        <begin position="399"/>
        <end position="408"/>
    </location>
</feature>
<reference evidence="6" key="1">
    <citation type="journal article" date="2023" name="Science">
        <title>Genome structures resolve the early diversification of teleost fishes.</title>
        <authorList>
            <person name="Parey E."/>
            <person name="Louis A."/>
            <person name="Montfort J."/>
            <person name="Bouchez O."/>
            <person name="Roques C."/>
            <person name="Iampietro C."/>
            <person name="Lluch J."/>
            <person name="Castinel A."/>
            <person name="Donnadieu C."/>
            <person name="Desvignes T."/>
            <person name="Floi Bucao C."/>
            <person name="Jouanno E."/>
            <person name="Wen M."/>
            <person name="Mejri S."/>
            <person name="Dirks R."/>
            <person name="Jansen H."/>
            <person name="Henkel C."/>
            <person name="Chen W.J."/>
            <person name="Zahm M."/>
            <person name="Cabau C."/>
            <person name="Klopp C."/>
            <person name="Thompson A.W."/>
            <person name="Robinson-Rechavi M."/>
            <person name="Braasch I."/>
            <person name="Lecointre G."/>
            <person name="Bobe J."/>
            <person name="Postlethwait J.H."/>
            <person name="Berthelot C."/>
            <person name="Roest Crollius H."/>
            <person name="Guiguen Y."/>
        </authorList>
    </citation>
    <scope>NUCLEOTIDE SEQUENCE</scope>
    <source>
        <strain evidence="6">WJC10195</strain>
    </source>
</reference>
<sequence length="481" mass="55890">MNTSLQVSSLDPIHGGTMDSQSIHQSYGDNREAEKSRQSQRSSGKYSEVSLKAESDKNADSVAGDRARTRTRDPDRDRISDYEKNSDHYYSDESENVSLSNRSRSLSSCSRSPSPRPRKTERVNNQVTSRRGLNRKGLQRAGSKQPRPGVLSQSKDPPPKDLDLVTKRVLSARLLKINEQRNELSEAQLRLGQLQRENKALRQLQRRQERALGRFDDTESEIAQLISRHGNETHALRERLRRTQERERAADRRLRDVDEELRRAKAALQKLRKLADDRQLGEREELARKLAHAQDRLQEDDRRIKELERNMELSSGSFQRQLASERKKTHEVQEEVRNLREELDRVTHKLKEKERELDTRNIYANRMLKGTPRKETESGVRRRGPCSEASSRCSTKGVQTEERRREAADFPLPPPPVADFPQRPKEDAYLSLKELQEDERPLGRTENERRPPEREKEENRQGLHARQEKAFRTQAAHTVFL</sequence>
<comment type="similarity">
    <text evidence="1">Belongs to the LCA5 family.</text>
</comment>
<dbReference type="Pfam" id="PF15619">
    <property type="entry name" value="Lebercilin"/>
    <property type="match status" value="1"/>
</dbReference>
<dbReference type="GO" id="GO:0005930">
    <property type="term" value="C:axoneme"/>
    <property type="evidence" value="ECO:0007669"/>
    <property type="project" value="TreeGrafter"/>
</dbReference>
<evidence type="ECO:0000256" key="4">
    <source>
        <dbReference type="SAM" id="MobiDB-lite"/>
    </source>
</evidence>
<gene>
    <name evidence="6" type="ORF">SKAU_G00185390</name>
</gene>
<feature type="compositionally biased region" description="Basic and acidic residues" evidence="4">
    <location>
        <begin position="422"/>
        <end position="471"/>
    </location>
</feature>
<comment type="caution">
    <text evidence="6">The sequence shown here is derived from an EMBL/GenBank/DDBJ whole genome shotgun (WGS) entry which is preliminary data.</text>
</comment>
<feature type="compositionally biased region" description="Polar residues" evidence="4">
    <location>
        <begin position="18"/>
        <end position="28"/>
    </location>
</feature>
<evidence type="ECO:0000256" key="1">
    <source>
        <dbReference type="ARBA" id="ARBA00010229"/>
    </source>
</evidence>
<feature type="compositionally biased region" description="Polar residues" evidence="4">
    <location>
        <begin position="388"/>
        <end position="398"/>
    </location>
</feature>
<evidence type="ECO:0000256" key="2">
    <source>
        <dbReference type="ARBA" id="ARBA00023054"/>
    </source>
</evidence>
<proteinExistence type="inferred from homology"/>
<dbReference type="OrthoDB" id="2123794at2759"/>
<feature type="compositionally biased region" description="Basic and acidic residues" evidence="4">
    <location>
        <begin position="51"/>
        <end position="91"/>
    </location>
</feature>
<dbReference type="InterPro" id="IPR028933">
    <property type="entry name" value="Lebercilin_dom"/>
</dbReference>
<evidence type="ECO:0000256" key="3">
    <source>
        <dbReference type="SAM" id="Coils"/>
    </source>
</evidence>
<feature type="compositionally biased region" description="Low complexity" evidence="4">
    <location>
        <begin position="98"/>
        <end position="113"/>
    </location>
</feature>
<accession>A0A9Q1FCW4</accession>
<evidence type="ECO:0000313" key="6">
    <source>
        <dbReference type="EMBL" id="KAJ8355745.1"/>
    </source>
</evidence>
<keyword evidence="7" id="KW-1185">Reference proteome</keyword>
<evidence type="ECO:0000313" key="7">
    <source>
        <dbReference type="Proteomes" id="UP001152622"/>
    </source>
</evidence>
<feature type="domain" description="Lebercilin" evidence="5">
    <location>
        <begin position="165"/>
        <end position="357"/>
    </location>
</feature>
<dbReference type="PANTHER" id="PTHR16650">
    <property type="entry name" value="C21ORF13-RELATED"/>
    <property type="match status" value="1"/>
</dbReference>
<feature type="coiled-coil region" evidence="3">
    <location>
        <begin position="177"/>
        <end position="356"/>
    </location>
</feature>
<feature type="region of interest" description="Disordered" evidence="4">
    <location>
        <begin position="1"/>
        <end position="163"/>
    </location>
</feature>
<dbReference type="Proteomes" id="UP001152622">
    <property type="component" value="Chromosome 6"/>
</dbReference>
<dbReference type="EMBL" id="JAINUF010000006">
    <property type="protein sequence ID" value="KAJ8355745.1"/>
    <property type="molecule type" value="Genomic_DNA"/>
</dbReference>
<dbReference type="InterPro" id="IPR026188">
    <property type="entry name" value="Lebercilin-like"/>
</dbReference>
<evidence type="ECO:0000259" key="5">
    <source>
        <dbReference type="Pfam" id="PF15619"/>
    </source>
</evidence>